<sequence length="169" mass="20322">MSLKLRDKAYQREQSNLRNSITVTRLQIEKIKESIENAKRSELEQLKEFERAVDEITEKFRSAPAIFDRRSLLEKMEEEREKRKLLLQKIEETREAYANFNREKGLRGRNNENEELLNCVLPGSELHYLIEMTKNLDIVMQVYFFCLFLCNFFIIIMINLNNQKYSLFD</sequence>
<accession>A0AAW2HBD0</accession>
<dbReference type="EMBL" id="JARGDH010000005">
    <property type="protein sequence ID" value="KAL0267239.1"/>
    <property type="molecule type" value="Genomic_DNA"/>
</dbReference>
<evidence type="ECO:0000313" key="3">
    <source>
        <dbReference type="EMBL" id="KAL0267239.1"/>
    </source>
</evidence>
<protein>
    <submittedName>
        <fullName evidence="3">Uncharacterized protein</fullName>
    </submittedName>
</protein>
<keyword evidence="2" id="KW-0472">Membrane</keyword>
<reference evidence="3" key="1">
    <citation type="journal article" date="2024" name="Gigascience">
        <title>Chromosome-level genome of the poultry shaft louse Menopon gallinae provides insight into the host-switching and adaptive evolution of parasitic lice.</title>
        <authorList>
            <person name="Xu Y."/>
            <person name="Ma L."/>
            <person name="Liu S."/>
            <person name="Liang Y."/>
            <person name="Liu Q."/>
            <person name="He Z."/>
            <person name="Tian L."/>
            <person name="Duan Y."/>
            <person name="Cai W."/>
            <person name="Li H."/>
            <person name="Song F."/>
        </authorList>
    </citation>
    <scope>NUCLEOTIDE SEQUENCE</scope>
    <source>
        <strain evidence="3">Cailab_2023a</strain>
    </source>
</reference>
<evidence type="ECO:0000256" key="2">
    <source>
        <dbReference type="SAM" id="Phobius"/>
    </source>
</evidence>
<comment type="caution">
    <text evidence="3">The sequence shown here is derived from an EMBL/GenBank/DDBJ whole genome shotgun (WGS) entry which is preliminary data.</text>
</comment>
<keyword evidence="2" id="KW-0812">Transmembrane</keyword>
<feature type="transmembrane region" description="Helical" evidence="2">
    <location>
        <begin position="142"/>
        <end position="160"/>
    </location>
</feature>
<feature type="coiled-coil region" evidence="1">
    <location>
        <begin position="32"/>
        <end position="103"/>
    </location>
</feature>
<name>A0AAW2HBD0_9NEOP</name>
<evidence type="ECO:0000256" key="1">
    <source>
        <dbReference type="SAM" id="Coils"/>
    </source>
</evidence>
<gene>
    <name evidence="3" type="ORF">PYX00_009572</name>
</gene>
<keyword evidence="1" id="KW-0175">Coiled coil</keyword>
<keyword evidence="2" id="KW-1133">Transmembrane helix</keyword>
<dbReference type="AlphaFoldDB" id="A0AAW2HBD0"/>
<proteinExistence type="predicted"/>
<organism evidence="3">
    <name type="scientific">Menopon gallinae</name>
    <name type="common">poultry shaft louse</name>
    <dbReference type="NCBI Taxonomy" id="328185"/>
    <lineage>
        <taxon>Eukaryota</taxon>
        <taxon>Metazoa</taxon>
        <taxon>Ecdysozoa</taxon>
        <taxon>Arthropoda</taxon>
        <taxon>Hexapoda</taxon>
        <taxon>Insecta</taxon>
        <taxon>Pterygota</taxon>
        <taxon>Neoptera</taxon>
        <taxon>Paraneoptera</taxon>
        <taxon>Psocodea</taxon>
        <taxon>Troctomorpha</taxon>
        <taxon>Phthiraptera</taxon>
        <taxon>Amblycera</taxon>
        <taxon>Menoponidae</taxon>
        <taxon>Menopon</taxon>
    </lineage>
</organism>